<accession>A0A4R6WER2</accession>
<dbReference type="InterPro" id="IPR036388">
    <property type="entry name" value="WH-like_DNA-bd_sf"/>
</dbReference>
<dbReference type="GO" id="GO:0006352">
    <property type="term" value="P:DNA-templated transcription initiation"/>
    <property type="evidence" value="ECO:0007669"/>
    <property type="project" value="InterPro"/>
</dbReference>
<dbReference type="CDD" id="cd06171">
    <property type="entry name" value="Sigma70_r4"/>
    <property type="match status" value="1"/>
</dbReference>
<dbReference type="InterPro" id="IPR013325">
    <property type="entry name" value="RNA_pol_sigma_r2"/>
</dbReference>
<dbReference type="AlphaFoldDB" id="A0A4R6WER2"/>
<protein>
    <submittedName>
        <fullName evidence="7">RNA polymerase sigma-70 factor (ECF subfamily)</fullName>
    </submittedName>
</protein>
<dbReference type="RefSeq" id="WP_133586322.1">
    <property type="nucleotide sequence ID" value="NZ_SNYV01000018.1"/>
</dbReference>
<dbReference type="EMBL" id="SNYV01000018">
    <property type="protein sequence ID" value="TDQ73730.1"/>
    <property type="molecule type" value="Genomic_DNA"/>
</dbReference>
<dbReference type="NCBIfam" id="TIGR02937">
    <property type="entry name" value="sigma70-ECF"/>
    <property type="match status" value="1"/>
</dbReference>
<keyword evidence="2" id="KW-0805">Transcription regulation</keyword>
<dbReference type="PANTHER" id="PTHR43133">
    <property type="entry name" value="RNA POLYMERASE ECF-TYPE SIGMA FACTO"/>
    <property type="match status" value="1"/>
</dbReference>
<evidence type="ECO:0000256" key="3">
    <source>
        <dbReference type="ARBA" id="ARBA00023082"/>
    </source>
</evidence>
<dbReference type="Pfam" id="PF08281">
    <property type="entry name" value="Sigma70_r4_2"/>
    <property type="match status" value="1"/>
</dbReference>
<sequence length="199" mass="23263">MIDRDLTPERELLVQLQKGNRMAFDILYHRYATRLTIKLLQLVKSEEIAQDLLQEIFMKIWQMRGTLREEHSFAALLYTMASNLSLNSYRAAVREQNRLMKIKGSESYTHIEEDIDFAETTKVLNYALSTLTDRQREVYTLHKLEGKTYKEISELLQISHSAINQHLQLANKQIRAILKDRLPDLMLSVIPLLITSCLK</sequence>
<keyword evidence="3" id="KW-0731">Sigma factor</keyword>
<proteinExistence type="inferred from homology"/>
<feature type="domain" description="RNA polymerase sigma factor 70 region 4 type 2" evidence="6">
    <location>
        <begin position="126"/>
        <end position="172"/>
    </location>
</feature>
<dbReference type="InterPro" id="IPR013324">
    <property type="entry name" value="RNA_pol_sigma_r3/r4-like"/>
</dbReference>
<dbReference type="Gene3D" id="1.10.1740.10">
    <property type="match status" value="1"/>
</dbReference>
<dbReference type="PANTHER" id="PTHR43133:SF46">
    <property type="entry name" value="RNA POLYMERASE SIGMA-70 FACTOR ECF SUBFAMILY"/>
    <property type="match status" value="1"/>
</dbReference>
<dbReference type="InterPro" id="IPR014284">
    <property type="entry name" value="RNA_pol_sigma-70_dom"/>
</dbReference>
<keyword evidence="8" id="KW-1185">Reference proteome</keyword>
<organism evidence="7 8">
    <name type="scientific">Sphingobacterium yanglingense</name>
    <dbReference type="NCBI Taxonomy" id="1437280"/>
    <lineage>
        <taxon>Bacteria</taxon>
        <taxon>Pseudomonadati</taxon>
        <taxon>Bacteroidota</taxon>
        <taxon>Sphingobacteriia</taxon>
        <taxon>Sphingobacteriales</taxon>
        <taxon>Sphingobacteriaceae</taxon>
        <taxon>Sphingobacterium</taxon>
    </lineage>
</organism>
<dbReference type="InterPro" id="IPR039425">
    <property type="entry name" value="RNA_pol_sigma-70-like"/>
</dbReference>
<evidence type="ECO:0000313" key="7">
    <source>
        <dbReference type="EMBL" id="TDQ73730.1"/>
    </source>
</evidence>
<dbReference type="Gene3D" id="1.10.10.10">
    <property type="entry name" value="Winged helix-like DNA-binding domain superfamily/Winged helix DNA-binding domain"/>
    <property type="match status" value="1"/>
</dbReference>
<comment type="caution">
    <text evidence="7">The sequence shown here is derived from an EMBL/GenBank/DDBJ whole genome shotgun (WGS) entry which is preliminary data.</text>
</comment>
<dbReference type="Proteomes" id="UP000295292">
    <property type="component" value="Unassembled WGS sequence"/>
</dbReference>
<dbReference type="SUPFAM" id="SSF88659">
    <property type="entry name" value="Sigma3 and sigma4 domains of RNA polymerase sigma factors"/>
    <property type="match status" value="1"/>
</dbReference>
<keyword evidence="4" id="KW-0804">Transcription</keyword>
<name>A0A4R6WER2_9SPHI</name>
<evidence type="ECO:0000259" key="5">
    <source>
        <dbReference type="Pfam" id="PF04542"/>
    </source>
</evidence>
<dbReference type="OrthoDB" id="655312at2"/>
<comment type="similarity">
    <text evidence="1">Belongs to the sigma-70 factor family. ECF subfamily.</text>
</comment>
<dbReference type="InterPro" id="IPR013249">
    <property type="entry name" value="RNA_pol_sigma70_r4_t2"/>
</dbReference>
<dbReference type="Pfam" id="PF04542">
    <property type="entry name" value="Sigma70_r2"/>
    <property type="match status" value="1"/>
</dbReference>
<dbReference type="SUPFAM" id="SSF88946">
    <property type="entry name" value="Sigma2 domain of RNA polymerase sigma factors"/>
    <property type="match status" value="1"/>
</dbReference>
<gene>
    <name evidence="7" type="ORF">CLV99_4167</name>
</gene>
<reference evidence="7 8" key="1">
    <citation type="submission" date="2019-03" db="EMBL/GenBank/DDBJ databases">
        <title>Genomic Encyclopedia of Archaeal and Bacterial Type Strains, Phase II (KMG-II): from individual species to whole genera.</title>
        <authorList>
            <person name="Goeker M."/>
        </authorList>
    </citation>
    <scope>NUCLEOTIDE SEQUENCE [LARGE SCALE GENOMIC DNA]</scope>
    <source>
        <strain evidence="7 8">DSM 28353</strain>
    </source>
</reference>
<evidence type="ECO:0000256" key="1">
    <source>
        <dbReference type="ARBA" id="ARBA00010641"/>
    </source>
</evidence>
<evidence type="ECO:0000256" key="2">
    <source>
        <dbReference type="ARBA" id="ARBA00023015"/>
    </source>
</evidence>
<evidence type="ECO:0000313" key="8">
    <source>
        <dbReference type="Proteomes" id="UP000295292"/>
    </source>
</evidence>
<dbReference type="InterPro" id="IPR007627">
    <property type="entry name" value="RNA_pol_sigma70_r2"/>
</dbReference>
<dbReference type="GO" id="GO:0003677">
    <property type="term" value="F:DNA binding"/>
    <property type="evidence" value="ECO:0007669"/>
    <property type="project" value="InterPro"/>
</dbReference>
<dbReference type="GO" id="GO:0016987">
    <property type="term" value="F:sigma factor activity"/>
    <property type="evidence" value="ECO:0007669"/>
    <property type="project" value="UniProtKB-KW"/>
</dbReference>
<evidence type="ECO:0000256" key="4">
    <source>
        <dbReference type="ARBA" id="ARBA00023163"/>
    </source>
</evidence>
<evidence type="ECO:0000259" key="6">
    <source>
        <dbReference type="Pfam" id="PF08281"/>
    </source>
</evidence>
<feature type="domain" description="RNA polymerase sigma-70 region 2" evidence="5">
    <location>
        <begin position="27"/>
        <end position="94"/>
    </location>
</feature>